<dbReference type="GO" id="GO:0016052">
    <property type="term" value="P:carbohydrate catabolic process"/>
    <property type="evidence" value="ECO:0007669"/>
    <property type="project" value="TreeGrafter"/>
</dbReference>
<keyword evidence="4 10" id="KW-0862">Zinc</keyword>
<dbReference type="GO" id="GO:1990904">
    <property type="term" value="C:ribonucleoprotein complex"/>
    <property type="evidence" value="ECO:0007669"/>
    <property type="project" value="UniProtKB-KW"/>
</dbReference>
<keyword evidence="10" id="KW-0863">Zinc-finger</keyword>
<keyword evidence="6" id="KW-0456">Lyase</keyword>
<dbReference type="Pfam" id="PF01667">
    <property type="entry name" value="Ribosomal_S27e"/>
    <property type="match status" value="1"/>
</dbReference>
<dbReference type="GO" id="GO:0005737">
    <property type="term" value="C:cytoplasm"/>
    <property type="evidence" value="ECO:0007669"/>
    <property type="project" value="InterPro"/>
</dbReference>
<dbReference type="SUPFAM" id="SSF51569">
    <property type="entry name" value="Aldolase"/>
    <property type="match status" value="1"/>
</dbReference>
<keyword evidence="8 10" id="KW-0687">Ribonucleoprotein</keyword>
<dbReference type="Pfam" id="PF01791">
    <property type="entry name" value="DeoC"/>
    <property type="match status" value="1"/>
</dbReference>
<dbReference type="NCBIfam" id="TIGR00126">
    <property type="entry name" value="deoC"/>
    <property type="match status" value="1"/>
</dbReference>
<dbReference type="InterPro" id="IPR002915">
    <property type="entry name" value="DeoC/FbaB/LacD_aldolase"/>
</dbReference>
<dbReference type="InterPro" id="IPR011332">
    <property type="entry name" value="Ribosomal_zn-bd"/>
</dbReference>
<keyword evidence="3" id="KW-0963">Cytoplasm</keyword>
<comment type="similarity">
    <text evidence="1 10">Belongs to the eukaryotic ribosomal protein eS27 family.</text>
</comment>
<dbReference type="InterPro" id="IPR011343">
    <property type="entry name" value="DeoC"/>
</dbReference>
<dbReference type="InterPro" id="IPR023407">
    <property type="entry name" value="Ribosomal_eS27_Zn-bd_dom_sf"/>
</dbReference>
<dbReference type="InterPro" id="IPR000592">
    <property type="entry name" value="Ribosomal_eS27"/>
</dbReference>
<evidence type="ECO:0000256" key="10">
    <source>
        <dbReference type="RuleBase" id="RU000671"/>
    </source>
</evidence>
<sequence>MVLAVDLLNPTPQAEARKHKLKMLVPGPRSFFMDVKCPGCFTITTVFSHAQTVVVCAGCSQVLCQPTGGKARLTEGCSFRRNTASMTTTRYTESEWRAMISDVARELEVYEQDYCPDIDKIDIARTIDHTLLKLDATPKQIDELCAEARVANFASVCVRPNYVAQAHANLKGSNVLIASVIGFHKGTQDTYYKLQETRKALTAGAHELDVVINWPLLKQQEYSEIYHELALIRSMAPQPTVLKLIFETSQLASRDIVAACTIASAANFDFVKTSTGFLGHGAKVEHVRLMRAACDHLADKRTDRHRMQVKASGGVRTFEDAITMLKAGATRLGTSGGMWIVKESKEQAVRKSSPVQSERRGSRPTLSTRLFTDY</sequence>
<evidence type="ECO:0000256" key="4">
    <source>
        <dbReference type="ARBA" id="ARBA00022833"/>
    </source>
</evidence>
<feature type="region of interest" description="Disordered" evidence="11">
    <location>
        <begin position="350"/>
        <end position="374"/>
    </location>
</feature>
<evidence type="ECO:0000256" key="3">
    <source>
        <dbReference type="ARBA" id="ARBA00022490"/>
    </source>
</evidence>
<evidence type="ECO:0000256" key="5">
    <source>
        <dbReference type="ARBA" id="ARBA00022980"/>
    </source>
</evidence>
<dbReference type="GO" id="GO:0008270">
    <property type="term" value="F:zinc ion binding"/>
    <property type="evidence" value="ECO:0007669"/>
    <property type="project" value="UniProtKB-KW"/>
</dbReference>
<comment type="cofactor">
    <cofactor evidence="10">
        <name>Zn(2+)</name>
        <dbReference type="ChEBI" id="CHEBI:29105"/>
    </cofactor>
    <text evidence="10">Binds 1 zinc ion per subunit.</text>
</comment>
<evidence type="ECO:0000256" key="6">
    <source>
        <dbReference type="ARBA" id="ARBA00023239"/>
    </source>
</evidence>
<organism evidence="12 13">
    <name type="scientific">Aureobasidium melanogenum</name>
    <name type="common">Aureobasidium pullulans var. melanogenum</name>
    <dbReference type="NCBI Taxonomy" id="46634"/>
    <lineage>
        <taxon>Eukaryota</taxon>
        <taxon>Fungi</taxon>
        <taxon>Dikarya</taxon>
        <taxon>Ascomycota</taxon>
        <taxon>Pezizomycotina</taxon>
        <taxon>Dothideomycetes</taxon>
        <taxon>Dothideomycetidae</taxon>
        <taxon>Dothideales</taxon>
        <taxon>Saccotheciaceae</taxon>
        <taxon>Aureobasidium</taxon>
    </lineage>
</organism>
<keyword evidence="10" id="KW-0479">Metal-binding</keyword>
<dbReference type="SUPFAM" id="SSF57829">
    <property type="entry name" value="Zn-binding ribosomal proteins"/>
    <property type="match status" value="1"/>
</dbReference>
<evidence type="ECO:0000256" key="1">
    <source>
        <dbReference type="ARBA" id="ARBA00010919"/>
    </source>
</evidence>
<keyword evidence="7" id="KW-0704">Schiff base</keyword>
<dbReference type="GO" id="GO:0004139">
    <property type="term" value="F:deoxyribose-phosphate aldolase activity"/>
    <property type="evidence" value="ECO:0007669"/>
    <property type="project" value="UniProtKB-EC"/>
</dbReference>
<dbReference type="HAMAP" id="MF_00114">
    <property type="entry name" value="DeoC_type1"/>
    <property type="match status" value="1"/>
</dbReference>
<dbReference type="AlphaFoldDB" id="A0A9P8J6B4"/>
<evidence type="ECO:0000313" key="12">
    <source>
        <dbReference type="EMBL" id="KAG9690270.1"/>
    </source>
</evidence>
<dbReference type="CDD" id="cd00959">
    <property type="entry name" value="DeoC"/>
    <property type="match status" value="1"/>
</dbReference>
<dbReference type="PANTHER" id="PTHR10889:SF1">
    <property type="entry name" value="DEOXYRIBOSE-PHOSPHATE ALDOLASE"/>
    <property type="match status" value="1"/>
</dbReference>
<dbReference type="Proteomes" id="UP000779574">
    <property type="component" value="Unassembled WGS sequence"/>
</dbReference>
<dbReference type="EMBL" id="JAHFXF010000315">
    <property type="protein sequence ID" value="KAG9690270.1"/>
    <property type="molecule type" value="Genomic_DNA"/>
</dbReference>
<comment type="caution">
    <text evidence="12">The sequence shown here is derived from an EMBL/GenBank/DDBJ whole genome shotgun (WGS) entry which is preliminary data.</text>
</comment>
<reference evidence="12" key="1">
    <citation type="journal article" date="2021" name="J Fungi (Basel)">
        <title>Virulence traits and population genomics of the black yeast Aureobasidium melanogenum.</title>
        <authorList>
            <person name="Cernosa A."/>
            <person name="Sun X."/>
            <person name="Gostincar C."/>
            <person name="Fang C."/>
            <person name="Gunde-Cimerman N."/>
            <person name="Song Z."/>
        </authorList>
    </citation>
    <scope>NUCLEOTIDE SEQUENCE</scope>
    <source>
        <strain evidence="12">EXF-9911</strain>
    </source>
</reference>
<dbReference type="InterPro" id="IPR013785">
    <property type="entry name" value="Aldolase_TIM"/>
</dbReference>
<dbReference type="GO" id="GO:0009264">
    <property type="term" value="P:deoxyribonucleotide catabolic process"/>
    <property type="evidence" value="ECO:0007669"/>
    <property type="project" value="InterPro"/>
</dbReference>
<protein>
    <recommendedName>
        <fullName evidence="10">40S ribosomal protein S27</fullName>
    </recommendedName>
</protein>
<comment type="catalytic activity">
    <reaction evidence="9">
        <text>2-deoxy-D-ribose 5-phosphate = D-glyceraldehyde 3-phosphate + acetaldehyde</text>
        <dbReference type="Rhea" id="RHEA:12821"/>
        <dbReference type="ChEBI" id="CHEBI:15343"/>
        <dbReference type="ChEBI" id="CHEBI:59776"/>
        <dbReference type="ChEBI" id="CHEBI:62877"/>
        <dbReference type="EC" id="4.1.2.4"/>
    </reaction>
</comment>
<dbReference type="FunFam" id="2.20.25.100:FF:000001">
    <property type="entry name" value="40S ribosomal protein S27"/>
    <property type="match status" value="1"/>
</dbReference>
<feature type="non-terminal residue" evidence="12">
    <location>
        <position position="1"/>
    </location>
</feature>
<evidence type="ECO:0000256" key="8">
    <source>
        <dbReference type="ARBA" id="ARBA00023274"/>
    </source>
</evidence>
<keyword evidence="5 10" id="KW-0689">Ribosomal protein</keyword>
<reference evidence="12" key="2">
    <citation type="submission" date="2021-08" db="EMBL/GenBank/DDBJ databases">
        <authorList>
            <person name="Gostincar C."/>
            <person name="Sun X."/>
            <person name="Song Z."/>
            <person name="Gunde-Cimerman N."/>
        </authorList>
    </citation>
    <scope>NUCLEOTIDE SEQUENCE</scope>
    <source>
        <strain evidence="12">EXF-9911</strain>
    </source>
</reference>
<evidence type="ECO:0000313" key="13">
    <source>
        <dbReference type="Proteomes" id="UP000779574"/>
    </source>
</evidence>
<proteinExistence type="inferred from homology"/>
<dbReference type="InterPro" id="IPR028581">
    <property type="entry name" value="DeoC_typeI"/>
</dbReference>
<dbReference type="PROSITE" id="PS01168">
    <property type="entry name" value="RIBOSOMAL_S27E"/>
    <property type="match status" value="1"/>
</dbReference>
<dbReference type="PANTHER" id="PTHR10889">
    <property type="entry name" value="DEOXYRIBOSE-PHOSPHATE ALDOLASE"/>
    <property type="match status" value="1"/>
</dbReference>
<dbReference type="GO" id="GO:0006412">
    <property type="term" value="P:translation"/>
    <property type="evidence" value="ECO:0007669"/>
    <property type="project" value="InterPro"/>
</dbReference>
<comment type="similarity">
    <text evidence="2">Belongs to the DeoC/FbaB aldolase family. DeoC type 1 subfamily.</text>
</comment>
<name>A0A9P8J6B4_AURME</name>
<dbReference type="Gene3D" id="3.20.20.70">
    <property type="entry name" value="Aldolase class I"/>
    <property type="match status" value="1"/>
</dbReference>
<gene>
    <name evidence="12" type="ORF">KCU76_g8285</name>
</gene>
<dbReference type="SMART" id="SM01133">
    <property type="entry name" value="DeoC"/>
    <property type="match status" value="1"/>
</dbReference>
<evidence type="ECO:0000256" key="9">
    <source>
        <dbReference type="ARBA" id="ARBA00048791"/>
    </source>
</evidence>
<feature type="compositionally biased region" description="Polar residues" evidence="11">
    <location>
        <begin position="364"/>
        <end position="374"/>
    </location>
</feature>
<dbReference type="GO" id="GO:0005840">
    <property type="term" value="C:ribosome"/>
    <property type="evidence" value="ECO:0007669"/>
    <property type="project" value="UniProtKB-KW"/>
</dbReference>
<evidence type="ECO:0000256" key="7">
    <source>
        <dbReference type="ARBA" id="ARBA00023270"/>
    </source>
</evidence>
<dbReference type="GO" id="GO:0003735">
    <property type="term" value="F:structural constituent of ribosome"/>
    <property type="evidence" value="ECO:0007669"/>
    <property type="project" value="InterPro"/>
</dbReference>
<dbReference type="Gene3D" id="2.20.25.100">
    <property type="entry name" value="Zn-binding ribosomal proteins"/>
    <property type="match status" value="1"/>
</dbReference>
<evidence type="ECO:0000256" key="11">
    <source>
        <dbReference type="SAM" id="MobiDB-lite"/>
    </source>
</evidence>
<accession>A0A9P8J6B4</accession>
<evidence type="ECO:0000256" key="2">
    <source>
        <dbReference type="ARBA" id="ARBA00010936"/>
    </source>
</evidence>
<dbReference type="FunFam" id="3.20.20.70:FF:000044">
    <property type="entry name" value="Deoxyribose-phosphate aldolase"/>
    <property type="match status" value="1"/>
</dbReference>
<dbReference type="HAMAP" id="MF_00371">
    <property type="entry name" value="Ribosomal_eS27"/>
    <property type="match status" value="1"/>
</dbReference>